<dbReference type="HOGENOM" id="CLU_009583_32_1_2"/>
<dbReference type="GO" id="GO:0016757">
    <property type="term" value="F:glycosyltransferase activity"/>
    <property type="evidence" value="ECO:0007669"/>
    <property type="project" value="InterPro"/>
</dbReference>
<dbReference type="KEGG" id="mka:MK1306"/>
<evidence type="ECO:0000259" key="1">
    <source>
        <dbReference type="Pfam" id="PF00534"/>
    </source>
</evidence>
<evidence type="ECO:0000259" key="2">
    <source>
        <dbReference type="Pfam" id="PF11997"/>
    </source>
</evidence>
<dbReference type="RefSeq" id="WP_011019674.1">
    <property type="nucleotide sequence ID" value="NC_003551.1"/>
</dbReference>
<dbReference type="OrthoDB" id="132546at2157"/>
<evidence type="ECO:0000313" key="3">
    <source>
        <dbReference type="EMBL" id="AAM02519.1"/>
    </source>
</evidence>
<dbReference type="InParanoid" id="Q8TVT2"/>
<reference evidence="3 4" key="1">
    <citation type="journal article" date="2002" name="Proc. Natl. Acad. Sci. U.S.A.">
        <title>The complete genome of hyperthermophile Methanopyrus kandleri AV19 and monophyly of archaeal methanogens.</title>
        <authorList>
            <person name="Slesarev A.I."/>
            <person name="Mezhevaya K.V."/>
            <person name="Makarova K.S."/>
            <person name="Polushin N.N."/>
            <person name="Shcherbinina O.V."/>
            <person name="Shakhova V.V."/>
            <person name="Belova G.I."/>
            <person name="Aravind L."/>
            <person name="Natale D.A."/>
            <person name="Rogozin I.B."/>
            <person name="Tatusov R.L."/>
            <person name="Wolf Y.I."/>
            <person name="Stetter K.O."/>
            <person name="Malykh A.G."/>
            <person name="Koonin E.V."/>
            <person name="Kozyavkin S.A."/>
        </authorList>
    </citation>
    <scope>NUCLEOTIDE SEQUENCE [LARGE SCALE GENOMIC DNA]</scope>
    <source>
        <strain evidence="4">AV19 / DSM 6324 / JCM 9639 / NBRC 100938</strain>
    </source>
</reference>
<dbReference type="InterPro" id="IPR047691">
    <property type="entry name" value="PelF-like"/>
</dbReference>
<dbReference type="InterPro" id="IPR001296">
    <property type="entry name" value="Glyco_trans_1"/>
</dbReference>
<dbReference type="EMBL" id="AE009439">
    <property type="protein sequence ID" value="AAM02519.1"/>
    <property type="molecule type" value="Genomic_DNA"/>
</dbReference>
<sequence length="491" mass="56096">MLGGPEVTIVTEGTYPIALGGVTTWVQRLIEHSPNVRFNVLCLAPPGKTEPVVDIPENVRDVVVRELVPRRMGKRRWAARVFPVHRIRWLLGRRGEWAPRGFRVLERAFEYILEGEPLEEEMLKRLYEVSENPVKVLEGPTVYTLARYVEDQLGSDERFSDLYWAVSNVCSFVMGAASGVRHMPECDVAHPQNCGVCGFLCAIRKAVKGTPYIITEHGVLIRELDTRLEGLGDVARELYRRCFESMIETSYRYCDEILAISDYHREHAVKQGAPEDRIDVIYSGIETWRFPPPSDVERKFREADRLHVGTVARVEPIKGIDVFVRMAARVAKEMGHDRVRFHVVGPIDDREHYERCREIVERRGLERVVKFHGSQSPEEILRFYHKFHVFVLSSRSEGLPMALLEAMSTGCPVVASEVGAVPYIVKEGIGRTFPAEDHEAGARALLELLQDPEALLRMSYTATREARRFDVTRMCEEYTRRYAKYAVPDPG</sequence>
<keyword evidence="4" id="KW-1185">Reference proteome</keyword>
<feature type="domain" description="DUF3492" evidence="2">
    <location>
        <begin position="6"/>
        <end position="276"/>
    </location>
</feature>
<organism evidence="3 4">
    <name type="scientific">Methanopyrus kandleri (strain AV19 / DSM 6324 / JCM 9639 / NBRC 100938)</name>
    <dbReference type="NCBI Taxonomy" id="190192"/>
    <lineage>
        <taxon>Archaea</taxon>
        <taxon>Methanobacteriati</taxon>
        <taxon>Methanobacteriota</taxon>
        <taxon>Methanomada group</taxon>
        <taxon>Methanopyri</taxon>
        <taxon>Methanopyrales</taxon>
        <taxon>Methanopyraceae</taxon>
        <taxon>Methanopyrus</taxon>
    </lineage>
</organism>
<dbReference type="PANTHER" id="PTHR12526:SF608">
    <property type="entry name" value="PELF"/>
    <property type="match status" value="1"/>
</dbReference>
<protein>
    <submittedName>
        <fullName evidence="3">Predicted glycosyltransferase</fullName>
    </submittedName>
</protein>
<dbReference type="STRING" id="190192.MK1306"/>
<dbReference type="AlphaFoldDB" id="Q8TVT2"/>
<dbReference type="EnsemblBacteria" id="AAM02519">
    <property type="protein sequence ID" value="AAM02519"/>
    <property type="gene ID" value="MK1306"/>
</dbReference>
<gene>
    <name evidence="3" type="ordered locus">MK1306</name>
</gene>
<dbReference type="SUPFAM" id="SSF53756">
    <property type="entry name" value="UDP-Glycosyltransferase/glycogen phosphorylase"/>
    <property type="match status" value="1"/>
</dbReference>
<dbReference type="NCBIfam" id="NF038011">
    <property type="entry name" value="PelF"/>
    <property type="match status" value="1"/>
</dbReference>
<dbReference type="PaxDb" id="190192-MK1306"/>
<accession>Q8TVT2</accession>
<dbReference type="Pfam" id="PF11997">
    <property type="entry name" value="DUF3492"/>
    <property type="match status" value="1"/>
</dbReference>
<name>Q8TVT2_METKA</name>
<dbReference type="Gene3D" id="3.40.50.2000">
    <property type="entry name" value="Glycogen Phosphorylase B"/>
    <property type="match status" value="2"/>
</dbReference>
<dbReference type="InterPro" id="IPR022622">
    <property type="entry name" value="DUF3492"/>
</dbReference>
<evidence type="ECO:0000313" key="4">
    <source>
        <dbReference type="Proteomes" id="UP000001826"/>
    </source>
</evidence>
<dbReference type="PANTHER" id="PTHR12526">
    <property type="entry name" value="GLYCOSYLTRANSFERASE"/>
    <property type="match status" value="1"/>
</dbReference>
<dbReference type="GeneID" id="1477901"/>
<dbReference type="Proteomes" id="UP000001826">
    <property type="component" value="Chromosome"/>
</dbReference>
<dbReference type="CAZy" id="GT4">
    <property type="family name" value="Glycosyltransferase Family 4"/>
</dbReference>
<dbReference type="Pfam" id="PF00534">
    <property type="entry name" value="Glycos_transf_1"/>
    <property type="match status" value="1"/>
</dbReference>
<feature type="domain" description="Glycosyl transferase family 1" evidence="1">
    <location>
        <begin position="304"/>
        <end position="463"/>
    </location>
</feature>
<proteinExistence type="predicted"/>
<dbReference type="FunCoup" id="Q8TVT2">
    <property type="interactions" value="76"/>
</dbReference>